<name>A0ABW4YPG5_9BACL</name>
<proteinExistence type="predicted"/>
<accession>A0ABW4YPG5</accession>
<dbReference type="Gene3D" id="3.10.380.20">
    <property type="entry name" value="Novel toxin 21 (CdiA), C-terminal domain"/>
    <property type="match status" value="1"/>
</dbReference>
<dbReference type="InterPro" id="IPR038181">
    <property type="entry name" value="Ntox21_sf"/>
</dbReference>
<evidence type="ECO:0000313" key="2">
    <source>
        <dbReference type="EMBL" id="MFD2117625.1"/>
    </source>
</evidence>
<gene>
    <name evidence="2" type="ORF">ACFSJH_18005</name>
</gene>
<protein>
    <submittedName>
        <fullName evidence="2">Toxin C-terminal domain-containing protein</fullName>
    </submittedName>
</protein>
<dbReference type="RefSeq" id="WP_377774875.1">
    <property type="nucleotide sequence ID" value="NZ_JBHUHO010000045.1"/>
</dbReference>
<sequence length="84" mass="9165">MTGSTLKNAAKQYGYESTNYTSKNGQKVFYNKKTKTCISQDIGSGNGMGPYNGGVWKIAKSPEELNSKDARMGTYDANLNRIGD</sequence>
<organism evidence="2 3">
    <name type="scientific">Paenibacillus yanchengensis</name>
    <dbReference type="NCBI Taxonomy" id="2035833"/>
    <lineage>
        <taxon>Bacteria</taxon>
        <taxon>Bacillati</taxon>
        <taxon>Bacillota</taxon>
        <taxon>Bacilli</taxon>
        <taxon>Bacillales</taxon>
        <taxon>Paenibacillaceae</taxon>
        <taxon>Paenibacillus</taxon>
    </lineage>
</organism>
<dbReference type="CDD" id="cd20685">
    <property type="entry name" value="CdiA-CT_Ecl_RNase-like"/>
    <property type="match status" value="1"/>
</dbReference>
<comment type="caution">
    <text evidence="2">The sequence shown here is derived from an EMBL/GenBank/DDBJ whole genome shotgun (WGS) entry which is preliminary data.</text>
</comment>
<dbReference type="EMBL" id="JBHUHO010000045">
    <property type="protein sequence ID" value="MFD2117625.1"/>
    <property type="molecule type" value="Genomic_DNA"/>
</dbReference>
<dbReference type="Proteomes" id="UP001597362">
    <property type="component" value="Unassembled WGS sequence"/>
</dbReference>
<keyword evidence="3" id="KW-1185">Reference proteome</keyword>
<feature type="domain" description="Novel toxin 21" evidence="1">
    <location>
        <begin position="9"/>
        <end position="84"/>
    </location>
</feature>
<dbReference type="InterPro" id="IPR028190">
    <property type="entry name" value="Ntox21"/>
</dbReference>
<dbReference type="Pfam" id="PF15526">
    <property type="entry name" value="Ntox21"/>
    <property type="match status" value="1"/>
</dbReference>
<evidence type="ECO:0000259" key="1">
    <source>
        <dbReference type="Pfam" id="PF15526"/>
    </source>
</evidence>
<evidence type="ECO:0000313" key="3">
    <source>
        <dbReference type="Proteomes" id="UP001597362"/>
    </source>
</evidence>
<reference evidence="3" key="1">
    <citation type="journal article" date="2019" name="Int. J. Syst. Evol. Microbiol.">
        <title>The Global Catalogue of Microorganisms (GCM) 10K type strain sequencing project: providing services to taxonomists for standard genome sequencing and annotation.</title>
        <authorList>
            <consortium name="The Broad Institute Genomics Platform"/>
            <consortium name="The Broad Institute Genome Sequencing Center for Infectious Disease"/>
            <person name="Wu L."/>
            <person name="Ma J."/>
        </authorList>
    </citation>
    <scope>NUCLEOTIDE SEQUENCE [LARGE SCALE GENOMIC DNA]</scope>
    <source>
        <strain evidence="3">GH52</strain>
    </source>
</reference>